<organism evidence="2 3">
    <name type="scientific">Caviibacterium pharyngocola</name>
    <dbReference type="NCBI Taxonomy" id="28159"/>
    <lineage>
        <taxon>Bacteria</taxon>
        <taxon>Pseudomonadati</taxon>
        <taxon>Pseudomonadota</taxon>
        <taxon>Gammaproteobacteria</taxon>
        <taxon>Pasteurellales</taxon>
        <taxon>Pasteurellaceae</taxon>
        <taxon>Caviibacterium</taxon>
    </lineage>
</organism>
<dbReference type="OrthoDB" id="6646492at2"/>
<name>A0A2M8RT19_9PAST</name>
<keyword evidence="3" id="KW-1185">Reference proteome</keyword>
<dbReference type="RefSeq" id="WP_100297576.1">
    <property type="nucleotide sequence ID" value="NZ_PHGZ01000031.1"/>
</dbReference>
<accession>A0A2M8RT19</accession>
<reference evidence="2 3" key="1">
    <citation type="submission" date="2017-11" db="EMBL/GenBank/DDBJ databases">
        <title>Reclassification of Bisgaard taxon 5 as Caviibacterium pharyngocola gen. nov., sp. nov.</title>
        <authorList>
            <person name="Christensen H."/>
        </authorList>
    </citation>
    <scope>NUCLEOTIDE SEQUENCE [LARGE SCALE GENOMIC DNA]</scope>
    <source>
        <strain evidence="2 3">7_3</strain>
    </source>
</reference>
<evidence type="ECO:0008006" key="4">
    <source>
        <dbReference type="Google" id="ProtNLM"/>
    </source>
</evidence>
<proteinExistence type="predicted"/>
<comment type="caution">
    <text evidence="2">The sequence shown here is derived from an EMBL/GenBank/DDBJ whole genome shotgun (WGS) entry which is preliminary data.</text>
</comment>
<gene>
    <name evidence="2" type="ORF">CVP04_11095</name>
</gene>
<dbReference type="Proteomes" id="UP000230282">
    <property type="component" value="Unassembled WGS sequence"/>
</dbReference>
<dbReference type="EMBL" id="PHGZ01000031">
    <property type="protein sequence ID" value="PJG82030.1"/>
    <property type="molecule type" value="Genomic_DNA"/>
</dbReference>
<sequence>MKQRSYLLLPAAILSVFPTALFAQEEPNWVDSQHHSIRTTLHDWANSLDGWIGDTDPNRPASAGLRIMLDSEWNRYDRFSIKPRIRGKIKLPALKNKVSLVFGDDELDNESRDKNRIGSTYAVPLEKNKRYDRKQAREDNASLALRWSETTKRLGIKTDIDVGVRAVNDIYLRFRAAKEWQLTENIRTRLEQIYRYGAKSKHYLRTNFENNYAQNDQTFIANHLHLQYTNDFDEERTSWGNSFYRQHDFAEYKRLNYGIYIGGNVKNKRFDLNQYGPFITWRQPILRRWLFIQPELHYYNDKAQDRIHHLGAFLRLEAIF</sequence>
<evidence type="ECO:0000313" key="3">
    <source>
        <dbReference type="Proteomes" id="UP000230282"/>
    </source>
</evidence>
<evidence type="ECO:0000256" key="1">
    <source>
        <dbReference type="SAM" id="SignalP"/>
    </source>
</evidence>
<protein>
    <recommendedName>
        <fullName evidence="4">Outer membrane protein</fullName>
    </recommendedName>
</protein>
<feature type="chain" id="PRO_5014812167" description="Outer membrane protein" evidence="1">
    <location>
        <begin position="24"/>
        <end position="320"/>
    </location>
</feature>
<feature type="signal peptide" evidence="1">
    <location>
        <begin position="1"/>
        <end position="23"/>
    </location>
</feature>
<keyword evidence="1" id="KW-0732">Signal</keyword>
<evidence type="ECO:0000313" key="2">
    <source>
        <dbReference type="EMBL" id="PJG82030.1"/>
    </source>
</evidence>
<dbReference type="AlphaFoldDB" id="A0A2M8RT19"/>